<dbReference type="OrthoDB" id="891298at2"/>
<dbReference type="RefSeq" id="WP_090338880.1">
    <property type="nucleotide sequence ID" value="NZ_FNXY01000008.1"/>
</dbReference>
<sequence length="650" mass="76436">MYLNAIQSSFADPFSSGLDSLSDTQLLQDKIVSTTNLLLSFSEDFYTNLNLSVISGEYIREPDFLDNLEVTLQLFSPSYYFDQSVTDDESANQLNNLIISAFKIYSYSLRHYKHFHSNVTRDYNSIETSIRFDTIKNTRFNNMPASLVPVVEQAHEFRTFNIKLAEYDHHISARPNILKELVLLSHNLKERSQESNIIYSILLDKCVFLLQKISYRYKQSEQNFFYAVDFVERELNDEDLDQYFFKDFSLITKLHYDIDSGVSSREFTRTLDTALRNYQNSQNLSYENFHCIVKKYKILNVSETKLIEISDKFTSHFSFQNEEINNFDKRAYEITKNYIFNNRFSVLANIDHIPFRELLKEINNIDFLQQETKVYNYFPYLKVCQHLTKQLDSLLEPSRKSKYDENFEKIVYYLKYLKKFQEILKKNFDWCKNRNFSPYQMPISECTRTVVHDGQQVQVFLASSIVLPIDYERVQKDVATVTSDYIKLETISKVQSSILDDIKKIQDIKETIEKTDKKHIEILSVFAAIVLFVSSNIQVFNKTETIEDALRFMLIFAYILILFIVVIWMITRESAFAIKKIPMIHWILIIGLAISTFCAFLLSKPIVNAIEINARIDSLVDRRLQSTNNDIIKVIPRKKIILTPKEKKQI</sequence>
<evidence type="ECO:0000313" key="3">
    <source>
        <dbReference type="Proteomes" id="UP000199532"/>
    </source>
</evidence>
<evidence type="ECO:0000313" key="2">
    <source>
        <dbReference type="EMBL" id="SEJ45304.1"/>
    </source>
</evidence>
<feature type="transmembrane region" description="Helical" evidence="1">
    <location>
        <begin position="522"/>
        <end position="540"/>
    </location>
</feature>
<dbReference type="STRING" id="408657.SAMN04487995_4728"/>
<accession>A0A1H6YZS1</accession>
<dbReference type="EMBL" id="FNXY01000008">
    <property type="protein sequence ID" value="SEJ45304.1"/>
    <property type="molecule type" value="Genomic_DNA"/>
</dbReference>
<keyword evidence="1" id="KW-0472">Membrane</keyword>
<keyword evidence="3" id="KW-1185">Reference proteome</keyword>
<organism evidence="2 3">
    <name type="scientific">Dyadobacter koreensis</name>
    <dbReference type="NCBI Taxonomy" id="408657"/>
    <lineage>
        <taxon>Bacteria</taxon>
        <taxon>Pseudomonadati</taxon>
        <taxon>Bacteroidota</taxon>
        <taxon>Cytophagia</taxon>
        <taxon>Cytophagales</taxon>
        <taxon>Spirosomataceae</taxon>
        <taxon>Dyadobacter</taxon>
    </lineage>
</organism>
<protein>
    <submittedName>
        <fullName evidence="2">Uncharacterized protein</fullName>
    </submittedName>
</protein>
<keyword evidence="1" id="KW-0812">Transmembrane</keyword>
<dbReference type="Proteomes" id="UP000199532">
    <property type="component" value="Unassembled WGS sequence"/>
</dbReference>
<dbReference type="AlphaFoldDB" id="A0A1H6YZS1"/>
<gene>
    <name evidence="2" type="ORF">SAMN04487995_4728</name>
</gene>
<feature type="transmembrane region" description="Helical" evidence="1">
    <location>
        <begin position="583"/>
        <end position="602"/>
    </location>
</feature>
<proteinExistence type="predicted"/>
<reference evidence="2 3" key="1">
    <citation type="submission" date="2016-10" db="EMBL/GenBank/DDBJ databases">
        <authorList>
            <person name="de Groot N.N."/>
        </authorList>
    </citation>
    <scope>NUCLEOTIDE SEQUENCE [LARGE SCALE GENOMIC DNA]</scope>
    <source>
        <strain evidence="2 3">DSM 19938</strain>
    </source>
</reference>
<keyword evidence="1" id="KW-1133">Transmembrane helix</keyword>
<name>A0A1H6YZS1_9BACT</name>
<evidence type="ECO:0000256" key="1">
    <source>
        <dbReference type="SAM" id="Phobius"/>
    </source>
</evidence>
<feature type="transmembrane region" description="Helical" evidence="1">
    <location>
        <begin position="552"/>
        <end position="571"/>
    </location>
</feature>